<proteinExistence type="predicted"/>
<keyword evidence="2 4" id="KW-0863">Zinc-finger</keyword>
<evidence type="ECO:0000256" key="1">
    <source>
        <dbReference type="ARBA" id="ARBA00022723"/>
    </source>
</evidence>
<evidence type="ECO:0000313" key="6">
    <source>
        <dbReference type="EMBL" id="TEB31167.1"/>
    </source>
</evidence>
<dbReference type="Pfam" id="PF01753">
    <property type="entry name" value="zf-MYND"/>
    <property type="match status" value="1"/>
</dbReference>
<dbReference type="AlphaFoldDB" id="A0A4Y7TAG6"/>
<dbReference type="InterPro" id="IPR002893">
    <property type="entry name" value="Znf_MYND"/>
</dbReference>
<evidence type="ECO:0000256" key="3">
    <source>
        <dbReference type="ARBA" id="ARBA00022833"/>
    </source>
</evidence>
<evidence type="ECO:0000256" key="4">
    <source>
        <dbReference type="PROSITE-ProRule" id="PRU00134"/>
    </source>
</evidence>
<evidence type="ECO:0000256" key="2">
    <source>
        <dbReference type="ARBA" id="ARBA00022771"/>
    </source>
</evidence>
<name>A0A4Y7TAG6_COPMI</name>
<sequence>MPQASEQARPRARNTRTEVVLREVESGSVSHILRLATTQWPGDPHDAGLALQVLFDGLSNEAMPIWDPTTESMQESPDMKQSLKRIRHTMAAIKRSTEHLQREAWSATGGPLGQVFERNMEALVRWLDFLQRCSRWVYPDASDPESEGPKASAEIIGDIYRNGSGVVMKSFTSTEEAMDLLVSLWIWKNSQGQSLTFQFHSKREPCQVTDLLTFLYTVPDSRDLLAQTMRAYPSLRQRHFIKSALLRIKEWTALKKTTPLQNLAVLVIRVIGLVQEFLEIPSFGREYIKADFPARALTMSLEFPGLPSSSSGSTQPGRIDPDHPLYPAAVSEKFFPNAPGGTPAYLIHRVVPTLLDAGLLDILVDHLISQPSGTPYPWHPWVGKDPAGHPLPVLASMCVSLPIRNSCRLAVQRISGEKLRKLTSGWYSQHWTPFFNDYRLYDHIWMHWFHAGDRVRICDNLNHHKKADRGIYLEVAKECTRCRTKVYCSRECQREDWVRFHRNECPENRRYRIERQIATAWPSHRDRAFYLSLLLHFVLNYEVGARTEVSVGRQVDDGSVFEFLHPNSAWTPPVENLEWNPDSVLHVSTLFSPPENAIHTVDSVLQLAHSGVPTFQEPRFVKMFEELQETRSSGRTPAVKRLRLAMCTAACGLHRVYTLGRFLVTQDTERTRVELLNGYVKVEERAKIENPLLHSFSRMYPGMEQWLTQSAR</sequence>
<gene>
    <name evidence="6" type="ORF">FA13DRAFT_1733095</name>
</gene>
<dbReference type="EMBL" id="QPFP01000020">
    <property type="protein sequence ID" value="TEB31167.1"/>
    <property type="molecule type" value="Genomic_DNA"/>
</dbReference>
<dbReference type="PROSITE" id="PS50865">
    <property type="entry name" value="ZF_MYND_2"/>
    <property type="match status" value="1"/>
</dbReference>
<protein>
    <recommendedName>
        <fullName evidence="5">MYND-type domain-containing protein</fullName>
    </recommendedName>
</protein>
<keyword evidence="7" id="KW-1185">Reference proteome</keyword>
<dbReference type="SUPFAM" id="SSF144232">
    <property type="entry name" value="HIT/MYND zinc finger-like"/>
    <property type="match status" value="1"/>
</dbReference>
<dbReference type="OrthoDB" id="3053272at2759"/>
<dbReference type="GO" id="GO:0008270">
    <property type="term" value="F:zinc ion binding"/>
    <property type="evidence" value="ECO:0007669"/>
    <property type="project" value="UniProtKB-KW"/>
</dbReference>
<comment type="caution">
    <text evidence="6">The sequence shown here is derived from an EMBL/GenBank/DDBJ whole genome shotgun (WGS) entry which is preliminary data.</text>
</comment>
<feature type="domain" description="MYND-type" evidence="5">
    <location>
        <begin position="455"/>
        <end position="505"/>
    </location>
</feature>
<keyword evidence="1" id="KW-0479">Metal-binding</keyword>
<reference evidence="6 7" key="1">
    <citation type="journal article" date="2019" name="Nat. Ecol. Evol.">
        <title>Megaphylogeny resolves global patterns of mushroom evolution.</title>
        <authorList>
            <person name="Varga T."/>
            <person name="Krizsan K."/>
            <person name="Foldi C."/>
            <person name="Dima B."/>
            <person name="Sanchez-Garcia M."/>
            <person name="Sanchez-Ramirez S."/>
            <person name="Szollosi G.J."/>
            <person name="Szarkandi J.G."/>
            <person name="Papp V."/>
            <person name="Albert L."/>
            <person name="Andreopoulos W."/>
            <person name="Angelini C."/>
            <person name="Antonin V."/>
            <person name="Barry K.W."/>
            <person name="Bougher N.L."/>
            <person name="Buchanan P."/>
            <person name="Buyck B."/>
            <person name="Bense V."/>
            <person name="Catcheside P."/>
            <person name="Chovatia M."/>
            <person name="Cooper J."/>
            <person name="Damon W."/>
            <person name="Desjardin D."/>
            <person name="Finy P."/>
            <person name="Geml J."/>
            <person name="Haridas S."/>
            <person name="Hughes K."/>
            <person name="Justo A."/>
            <person name="Karasinski D."/>
            <person name="Kautmanova I."/>
            <person name="Kiss B."/>
            <person name="Kocsube S."/>
            <person name="Kotiranta H."/>
            <person name="LaButti K.M."/>
            <person name="Lechner B.E."/>
            <person name="Liimatainen K."/>
            <person name="Lipzen A."/>
            <person name="Lukacs Z."/>
            <person name="Mihaltcheva S."/>
            <person name="Morgado L.N."/>
            <person name="Niskanen T."/>
            <person name="Noordeloos M.E."/>
            <person name="Ohm R.A."/>
            <person name="Ortiz-Santana B."/>
            <person name="Ovrebo C."/>
            <person name="Racz N."/>
            <person name="Riley R."/>
            <person name="Savchenko A."/>
            <person name="Shiryaev A."/>
            <person name="Soop K."/>
            <person name="Spirin V."/>
            <person name="Szebenyi C."/>
            <person name="Tomsovsky M."/>
            <person name="Tulloss R.E."/>
            <person name="Uehling J."/>
            <person name="Grigoriev I.V."/>
            <person name="Vagvolgyi C."/>
            <person name="Papp T."/>
            <person name="Martin F.M."/>
            <person name="Miettinen O."/>
            <person name="Hibbett D.S."/>
            <person name="Nagy L.G."/>
        </authorList>
    </citation>
    <scope>NUCLEOTIDE SEQUENCE [LARGE SCALE GENOMIC DNA]</scope>
    <source>
        <strain evidence="6 7">FP101781</strain>
    </source>
</reference>
<dbReference type="Gene3D" id="6.10.140.2220">
    <property type="match status" value="1"/>
</dbReference>
<keyword evidence="3" id="KW-0862">Zinc</keyword>
<evidence type="ECO:0000259" key="5">
    <source>
        <dbReference type="PROSITE" id="PS50865"/>
    </source>
</evidence>
<organism evidence="6 7">
    <name type="scientific">Coprinellus micaceus</name>
    <name type="common">Glistening ink-cap mushroom</name>
    <name type="synonym">Coprinus micaceus</name>
    <dbReference type="NCBI Taxonomy" id="71717"/>
    <lineage>
        <taxon>Eukaryota</taxon>
        <taxon>Fungi</taxon>
        <taxon>Dikarya</taxon>
        <taxon>Basidiomycota</taxon>
        <taxon>Agaricomycotina</taxon>
        <taxon>Agaricomycetes</taxon>
        <taxon>Agaricomycetidae</taxon>
        <taxon>Agaricales</taxon>
        <taxon>Agaricineae</taxon>
        <taxon>Psathyrellaceae</taxon>
        <taxon>Coprinellus</taxon>
    </lineage>
</organism>
<dbReference type="Proteomes" id="UP000298030">
    <property type="component" value="Unassembled WGS sequence"/>
</dbReference>
<evidence type="ECO:0000313" key="7">
    <source>
        <dbReference type="Proteomes" id="UP000298030"/>
    </source>
</evidence>
<accession>A0A4Y7TAG6</accession>